<evidence type="ECO:0000313" key="2">
    <source>
        <dbReference type="Proteomes" id="UP000220032"/>
    </source>
</evidence>
<reference evidence="1 2" key="1">
    <citation type="submission" date="2017-09" db="EMBL/GenBank/DDBJ databases">
        <title>Large-scale bioinformatics analysis of Bacillus genomes uncovers conserved roles of natural products in bacterial physiology.</title>
        <authorList>
            <consortium name="Agbiome Team Llc"/>
            <person name="Bleich R.M."/>
            <person name="Grubbs K.J."/>
            <person name="Santa Maria K.C."/>
            <person name="Allen S.E."/>
            <person name="Farag S."/>
            <person name="Shank E.A."/>
            <person name="Bowers A."/>
        </authorList>
    </citation>
    <scope>NUCLEOTIDE SEQUENCE [LARGE SCALE GENOMIC DNA]</scope>
    <source>
        <strain evidence="1 2">AFS022681</strain>
    </source>
</reference>
<dbReference type="EMBL" id="NTRR01000114">
    <property type="protein sequence ID" value="PFE06604.1"/>
    <property type="molecule type" value="Genomic_DNA"/>
</dbReference>
<dbReference type="Proteomes" id="UP000220032">
    <property type="component" value="Unassembled WGS sequence"/>
</dbReference>
<accession>A0A2A8ZSG5</accession>
<comment type="caution">
    <text evidence="1">The sequence shown here is derived from an EMBL/GenBank/DDBJ whole genome shotgun (WGS) entry which is preliminary data.</text>
</comment>
<name>A0A2A8ZSG5_BACCE</name>
<dbReference type="AlphaFoldDB" id="A0A2A8ZSG5"/>
<organism evidence="1 2">
    <name type="scientific">Bacillus cereus</name>
    <dbReference type="NCBI Taxonomy" id="1396"/>
    <lineage>
        <taxon>Bacteria</taxon>
        <taxon>Bacillati</taxon>
        <taxon>Bacillota</taxon>
        <taxon>Bacilli</taxon>
        <taxon>Bacillales</taxon>
        <taxon>Bacillaceae</taxon>
        <taxon>Bacillus</taxon>
        <taxon>Bacillus cereus group</taxon>
    </lineage>
</organism>
<evidence type="ECO:0000313" key="1">
    <source>
        <dbReference type="EMBL" id="PFE06604.1"/>
    </source>
</evidence>
<proteinExistence type="predicted"/>
<sequence>MVIFAFHFSFLLGIWQHAHQLKKISYTQKQKIPQTRVLVQKNKKLENDFSNLAILVLLLKKGA</sequence>
<protein>
    <submittedName>
        <fullName evidence="1">Uncharacterized protein</fullName>
    </submittedName>
</protein>
<gene>
    <name evidence="1" type="ORF">CN307_32760</name>
</gene>